<evidence type="ECO:0000256" key="2">
    <source>
        <dbReference type="SAM" id="MobiDB-lite"/>
    </source>
</evidence>
<evidence type="ECO:0000313" key="4">
    <source>
        <dbReference type="EMBL" id="MDM8275692.1"/>
    </source>
</evidence>
<comment type="caution">
    <text evidence="4">The sequence shown here is derived from an EMBL/GenBank/DDBJ whole genome shotgun (WGS) entry which is preliminary data.</text>
</comment>
<evidence type="ECO:0000256" key="3">
    <source>
        <dbReference type="SAM" id="Phobius"/>
    </source>
</evidence>
<keyword evidence="1" id="KW-0378">Hydrolase</keyword>
<dbReference type="Gene3D" id="2.40.260.10">
    <property type="entry name" value="Sortase"/>
    <property type="match status" value="1"/>
</dbReference>
<evidence type="ECO:0000256" key="1">
    <source>
        <dbReference type="ARBA" id="ARBA00022801"/>
    </source>
</evidence>
<dbReference type="InterPro" id="IPR042002">
    <property type="entry name" value="Sortase_C"/>
</dbReference>
<feature type="transmembrane region" description="Helical" evidence="3">
    <location>
        <begin position="245"/>
        <end position="264"/>
    </location>
</feature>
<dbReference type="InterPro" id="IPR023365">
    <property type="entry name" value="Sortase_dom-sf"/>
</dbReference>
<feature type="region of interest" description="Disordered" evidence="2">
    <location>
        <begin position="516"/>
        <end position="607"/>
    </location>
</feature>
<dbReference type="Pfam" id="PF04203">
    <property type="entry name" value="Sortase"/>
    <property type="match status" value="1"/>
</dbReference>
<feature type="region of interest" description="Disordered" evidence="2">
    <location>
        <begin position="268"/>
        <end position="428"/>
    </location>
</feature>
<evidence type="ECO:0000313" key="5">
    <source>
        <dbReference type="Proteomes" id="UP001529421"/>
    </source>
</evidence>
<feature type="compositionally biased region" description="Low complexity" evidence="2">
    <location>
        <begin position="559"/>
        <end position="572"/>
    </location>
</feature>
<dbReference type="NCBIfam" id="TIGR01076">
    <property type="entry name" value="sortase_fam"/>
    <property type="match status" value="1"/>
</dbReference>
<gene>
    <name evidence="4" type="ORF">QUW28_09345</name>
</gene>
<dbReference type="InterPro" id="IPR005754">
    <property type="entry name" value="Sortase"/>
</dbReference>
<dbReference type="CDD" id="cd05827">
    <property type="entry name" value="Sortase_C"/>
    <property type="match status" value="1"/>
</dbReference>
<organism evidence="4 5">
    <name type="scientific">Enorma phocaeensis</name>
    <dbReference type="NCBI Taxonomy" id="1871019"/>
    <lineage>
        <taxon>Bacteria</taxon>
        <taxon>Bacillati</taxon>
        <taxon>Actinomycetota</taxon>
        <taxon>Coriobacteriia</taxon>
        <taxon>Coriobacteriales</taxon>
        <taxon>Coriobacteriaceae</taxon>
        <taxon>Enorma</taxon>
    </lineage>
</organism>
<dbReference type="EMBL" id="JAUDDZ010000017">
    <property type="protein sequence ID" value="MDM8275692.1"/>
    <property type="molecule type" value="Genomic_DNA"/>
</dbReference>
<feature type="compositionally biased region" description="Low complexity" evidence="2">
    <location>
        <begin position="334"/>
        <end position="355"/>
    </location>
</feature>
<name>A0ABT7VB10_9ACTN</name>
<dbReference type="SUPFAM" id="SSF63817">
    <property type="entry name" value="Sortase"/>
    <property type="match status" value="1"/>
</dbReference>
<dbReference type="Proteomes" id="UP001529421">
    <property type="component" value="Unassembled WGS sequence"/>
</dbReference>
<protein>
    <submittedName>
        <fullName evidence="4">Class C sortase</fullName>
    </submittedName>
</protein>
<keyword evidence="3" id="KW-1133">Transmembrane helix</keyword>
<reference evidence="5" key="1">
    <citation type="submission" date="2023-06" db="EMBL/GenBank/DDBJ databases">
        <title>Identification and characterization of horizontal gene transfer across gut microbiota members of farm animals based on homology search.</title>
        <authorList>
            <person name="Zeman M."/>
            <person name="Kubasova T."/>
            <person name="Jahodarova E."/>
            <person name="Nykrynova M."/>
            <person name="Rychlik I."/>
        </authorList>
    </citation>
    <scope>NUCLEOTIDE SEQUENCE [LARGE SCALE GENOMIC DNA]</scope>
    <source>
        <strain evidence="5">154_Feed</strain>
    </source>
</reference>
<dbReference type="RefSeq" id="WP_289545906.1">
    <property type="nucleotide sequence ID" value="NZ_JAUDDZ010000017.1"/>
</dbReference>
<sequence length="607" mass="64088">MKRSRSTIVLLLVFIAGLCLLLYPGISDWWNSFNQSRAVASYVDQVTNLTNEDYERMLKEARSYNEDLQGFSNRFHPTDAEHERYLDTLNVTDDGIMCYVEIPSIRVSLPVYHGVDDTVLQVAIGHIEGSSLPVGGASTHCVISGHRGLPSAELFSNIDQLIEGDHFMLQTLGETLTYEVDQIRIVEPDELDDLEIEEGRDLCTLVTCTPYGVNTHRLLVRGHRVANDPDAIRVDPDARQIDPVYVAPFVAAPIIVVLLVALLMSDRRRKKRRGTDSPGGDAPVGPSPTDSPDGPLDGAGEGASAEDAPPPPGEGAPKQDAPAPTEGDARDADVMPPGADDAAGPSPEAAAGGAPEELDQDGAAAEALPKAASVAEAQESVASRPQVLEAAVQEAAAPVPVDTESAGQVPTTPEPAAPAPADSPEGAPKEYDALVERLRTMLDLPEEPDPTAGERLRQTSSEAAATMAGAFDRLTQWEGFDARDGRGEDLDEVPIIPRGPELVSWEETIASAPVASESYMPPYPSGAAPTSARPMPAPDPRPDRPAYPSGYGPTDAWWGATPAPGVPASPGAVQTGPVGVAPTTRPDASASPYPAAPASPQPEGVRR</sequence>
<dbReference type="NCBIfam" id="NF033745">
    <property type="entry name" value="class_C_sortase"/>
    <property type="match status" value="1"/>
</dbReference>
<keyword evidence="3" id="KW-0812">Transmembrane</keyword>
<accession>A0ABT7VB10</accession>
<feature type="compositionally biased region" description="Low complexity" evidence="2">
    <location>
        <begin position="371"/>
        <end position="401"/>
    </location>
</feature>
<keyword evidence="3" id="KW-0472">Membrane</keyword>
<keyword evidence="5" id="KW-1185">Reference proteome</keyword>
<proteinExistence type="predicted"/>